<keyword evidence="3 6" id="KW-0812">Transmembrane</keyword>
<feature type="transmembrane region" description="Helical" evidence="6">
    <location>
        <begin position="338"/>
        <end position="357"/>
    </location>
</feature>
<feature type="transmembrane region" description="Helical" evidence="6">
    <location>
        <begin position="243"/>
        <end position="266"/>
    </location>
</feature>
<dbReference type="RefSeq" id="WP_036845712.1">
    <property type="nucleotide sequence ID" value="NZ_FUWL01000021.1"/>
</dbReference>
<feature type="transmembrane region" description="Helical" evidence="6">
    <location>
        <begin position="21"/>
        <end position="44"/>
    </location>
</feature>
<evidence type="ECO:0000256" key="6">
    <source>
        <dbReference type="SAM" id="Phobius"/>
    </source>
</evidence>
<evidence type="ECO:0000259" key="7">
    <source>
        <dbReference type="Pfam" id="PF12698"/>
    </source>
</evidence>
<reference evidence="9 11" key="2">
    <citation type="submission" date="2017-02" db="EMBL/GenBank/DDBJ databases">
        <authorList>
            <person name="Peterson S.W."/>
        </authorList>
    </citation>
    <scope>NUCLEOTIDE SEQUENCE [LARGE SCALE GENOMIC DNA]</scope>
    <source>
        <strain evidence="9 11">ATCC 700135</strain>
    </source>
</reference>
<evidence type="ECO:0000256" key="5">
    <source>
        <dbReference type="ARBA" id="ARBA00023136"/>
    </source>
</evidence>
<feature type="transmembrane region" description="Helical" evidence="6">
    <location>
        <begin position="213"/>
        <end position="237"/>
    </location>
</feature>
<dbReference type="SUPFAM" id="SSF53850">
    <property type="entry name" value="Periplasmic binding protein-like II"/>
    <property type="match status" value="1"/>
</dbReference>
<dbReference type="AlphaFoldDB" id="A0A099WXJ6"/>
<gene>
    <name evidence="8" type="ORF">HQ35_03990</name>
    <name evidence="9" type="ORF">SAMN02745205_01878</name>
</gene>
<evidence type="ECO:0000256" key="2">
    <source>
        <dbReference type="ARBA" id="ARBA00022475"/>
    </source>
</evidence>
<dbReference type="eggNOG" id="COG1668">
    <property type="taxonomic scope" value="Bacteria"/>
</dbReference>
<evidence type="ECO:0000256" key="4">
    <source>
        <dbReference type="ARBA" id="ARBA00022989"/>
    </source>
</evidence>
<name>A0A099WXJ6_PORCN</name>
<keyword evidence="4 6" id="KW-1133">Transmembrane helix</keyword>
<feature type="transmembrane region" description="Helical" evidence="6">
    <location>
        <begin position="364"/>
        <end position="383"/>
    </location>
</feature>
<dbReference type="STRING" id="36874.HQ34_03605"/>
<dbReference type="Proteomes" id="UP000189956">
    <property type="component" value="Unassembled WGS sequence"/>
</dbReference>
<dbReference type="Gene3D" id="3.40.190.10">
    <property type="entry name" value="Periplasmic binding protein-like II"/>
    <property type="match status" value="1"/>
</dbReference>
<feature type="transmembrane region" description="Helical" evidence="6">
    <location>
        <begin position="389"/>
        <end position="414"/>
    </location>
</feature>
<dbReference type="Proteomes" id="UP000030125">
    <property type="component" value="Unassembled WGS sequence"/>
</dbReference>
<keyword evidence="2" id="KW-1003">Cell membrane</keyword>
<keyword evidence="10" id="KW-1185">Reference proteome</keyword>
<dbReference type="EMBL" id="JQJD01000024">
    <property type="protein sequence ID" value="KGN81703.1"/>
    <property type="molecule type" value="Genomic_DNA"/>
</dbReference>
<dbReference type="EMBL" id="FUWL01000021">
    <property type="protein sequence ID" value="SJZ77758.1"/>
    <property type="molecule type" value="Genomic_DNA"/>
</dbReference>
<evidence type="ECO:0000313" key="11">
    <source>
        <dbReference type="Proteomes" id="UP000189956"/>
    </source>
</evidence>
<evidence type="ECO:0000313" key="9">
    <source>
        <dbReference type="EMBL" id="SJZ77758.1"/>
    </source>
</evidence>
<dbReference type="InterPro" id="IPR013525">
    <property type="entry name" value="ABC2_TM"/>
</dbReference>
<dbReference type="PANTHER" id="PTHR30294:SF29">
    <property type="entry name" value="MULTIDRUG ABC TRANSPORTER PERMEASE YBHS-RELATED"/>
    <property type="match status" value="1"/>
</dbReference>
<evidence type="ECO:0000256" key="1">
    <source>
        <dbReference type="ARBA" id="ARBA00004651"/>
    </source>
</evidence>
<reference evidence="8 10" key="1">
    <citation type="submission" date="2014-08" db="EMBL/GenBank/DDBJ databases">
        <title>Porphyromonas cangingivalis strain:COT-109_OH1386 Genome sequencing.</title>
        <authorList>
            <person name="Wallis C."/>
            <person name="Deusch O."/>
            <person name="O'Flynn C."/>
            <person name="Davis I."/>
            <person name="Jospin G."/>
            <person name="Darling A.E."/>
            <person name="Coil D.A."/>
            <person name="Alexiev A."/>
            <person name="Horsfall A."/>
            <person name="Kirkwood N."/>
            <person name="Harris S."/>
            <person name="Eisen J.A."/>
        </authorList>
    </citation>
    <scope>NUCLEOTIDE SEQUENCE [LARGE SCALE GENOMIC DNA]</scope>
    <source>
        <strain evidence="10">COT-109 OH1386</strain>
        <strain evidence="8">COT-109_OH1386</strain>
    </source>
</reference>
<sequence>MNKFGIVLKREYLTRVQKKSFLIFTILTPFIFIALMVIPAVIALNSKDTTKKEVIVIDNTSKYQDLFKSDDIYTFTKGDKSITEYRKEANEDIYAYVLINDDLLKDPKAISIHSGKQIPRELQDKVERLLLPTLKNERIESFNIPNLKEILQESNVTLNISTIRWEKDGSEQEASAAIASIVGQVFNILIYMFILMYGMMVMQSVREEKKNRIVEIIISSVKPQTLLFGKICAIGLLGFTQMFIWIVIGILGIIGVQFFALGSISFNSAEINQHISQAGMDQATMAEVQSIVNAISGFDFTGLLFAFVFYFIFGYFIYASIFAAAGAAVDNDEDVNQMVTPITLFMLFAFYAGFYSANNPNGPLALWTSFIPFTSPVVMMVRIPYEPPMWQILLSAVILVAGTFALVWVAAKIFRVGILLYGKKPSFKELWQWLRYY</sequence>
<evidence type="ECO:0000313" key="8">
    <source>
        <dbReference type="EMBL" id="KGN81703.1"/>
    </source>
</evidence>
<feature type="transmembrane region" description="Helical" evidence="6">
    <location>
        <begin position="303"/>
        <end position="326"/>
    </location>
</feature>
<dbReference type="GO" id="GO:0140359">
    <property type="term" value="F:ABC-type transporter activity"/>
    <property type="evidence" value="ECO:0007669"/>
    <property type="project" value="InterPro"/>
</dbReference>
<proteinExistence type="predicted"/>
<evidence type="ECO:0000256" key="3">
    <source>
        <dbReference type="ARBA" id="ARBA00022692"/>
    </source>
</evidence>
<evidence type="ECO:0000313" key="10">
    <source>
        <dbReference type="Proteomes" id="UP000030125"/>
    </source>
</evidence>
<organism evidence="8 10">
    <name type="scientific">Porphyromonas cangingivalis</name>
    <dbReference type="NCBI Taxonomy" id="36874"/>
    <lineage>
        <taxon>Bacteria</taxon>
        <taxon>Pseudomonadati</taxon>
        <taxon>Bacteroidota</taxon>
        <taxon>Bacteroidia</taxon>
        <taxon>Bacteroidales</taxon>
        <taxon>Porphyromonadaceae</taxon>
        <taxon>Porphyromonas</taxon>
    </lineage>
</organism>
<keyword evidence="5 6" id="KW-0472">Membrane</keyword>
<dbReference type="GO" id="GO:0005886">
    <property type="term" value="C:plasma membrane"/>
    <property type="evidence" value="ECO:0007669"/>
    <property type="project" value="UniProtKB-SubCell"/>
</dbReference>
<protein>
    <submittedName>
        <fullName evidence="9">ABC-2 type transport system permease protein</fullName>
    </submittedName>
</protein>
<comment type="subcellular location">
    <subcellularLocation>
        <location evidence="1">Cell membrane</location>
        <topology evidence="1">Multi-pass membrane protein</topology>
    </subcellularLocation>
</comment>
<dbReference type="OrthoDB" id="9768837at2"/>
<feature type="domain" description="ABC-2 type transporter transmembrane" evidence="7">
    <location>
        <begin position="19"/>
        <end position="411"/>
    </location>
</feature>
<dbReference type="PANTHER" id="PTHR30294">
    <property type="entry name" value="MEMBRANE COMPONENT OF ABC TRANSPORTER YHHJ-RELATED"/>
    <property type="match status" value="1"/>
</dbReference>
<dbReference type="InterPro" id="IPR051449">
    <property type="entry name" value="ABC-2_transporter_component"/>
</dbReference>
<dbReference type="Pfam" id="PF12698">
    <property type="entry name" value="ABC2_membrane_3"/>
    <property type="match status" value="1"/>
</dbReference>
<accession>A0A099WXJ6</accession>
<feature type="transmembrane region" description="Helical" evidence="6">
    <location>
        <begin position="174"/>
        <end position="201"/>
    </location>
</feature>